<comment type="caution">
    <text evidence="1">The sequence shown here is derived from an EMBL/GenBank/DDBJ whole genome shotgun (WGS) entry which is preliminary data.</text>
</comment>
<keyword evidence="2" id="KW-1185">Reference proteome</keyword>
<dbReference type="GO" id="GO:0006891">
    <property type="term" value="P:intra-Golgi vesicle-mediated transport"/>
    <property type="evidence" value="ECO:0007669"/>
    <property type="project" value="TreeGrafter"/>
</dbReference>
<dbReference type="PANTHER" id="PTHR13251">
    <property type="entry name" value="EPILEPSY HOLOPROSENCEPHALY CANDIDATE 1/TMEM1"/>
    <property type="match status" value="1"/>
</dbReference>
<accession>A0AAD3DTU3</accession>
<dbReference type="EMBL" id="BMAR01000014">
    <property type="protein sequence ID" value="GFR46523.1"/>
    <property type="molecule type" value="Genomic_DNA"/>
</dbReference>
<organism evidence="1 2">
    <name type="scientific">Astrephomene gubernaculifera</name>
    <dbReference type="NCBI Taxonomy" id="47775"/>
    <lineage>
        <taxon>Eukaryota</taxon>
        <taxon>Viridiplantae</taxon>
        <taxon>Chlorophyta</taxon>
        <taxon>core chlorophytes</taxon>
        <taxon>Chlorophyceae</taxon>
        <taxon>CS clade</taxon>
        <taxon>Chlamydomonadales</taxon>
        <taxon>Astrephomenaceae</taxon>
        <taxon>Astrephomene</taxon>
    </lineage>
</organism>
<evidence type="ECO:0000313" key="1">
    <source>
        <dbReference type="EMBL" id="GFR46523.1"/>
    </source>
</evidence>
<dbReference type="GO" id="GO:1990071">
    <property type="term" value="C:TRAPPII protein complex"/>
    <property type="evidence" value="ECO:0007669"/>
    <property type="project" value="InterPro"/>
</dbReference>
<proteinExistence type="predicted"/>
<name>A0AAD3DTU3_9CHLO</name>
<dbReference type="GO" id="GO:0034498">
    <property type="term" value="P:early endosome to Golgi transport"/>
    <property type="evidence" value="ECO:0007669"/>
    <property type="project" value="TreeGrafter"/>
</dbReference>
<protein>
    <submittedName>
        <fullName evidence="1">Uncharacterized protein</fullName>
    </submittedName>
</protein>
<dbReference type="GO" id="GO:0005829">
    <property type="term" value="C:cytosol"/>
    <property type="evidence" value="ECO:0007669"/>
    <property type="project" value="GOC"/>
</dbReference>
<feature type="non-terminal residue" evidence="1">
    <location>
        <position position="142"/>
    </location>
</feature>
<reference evidence="1 2" key="1">
    <citation type="journal article" date="2021" name="Sci. Rep.">
        <title>Genome sequencing of the multicellular alga Astrephomene provides insights into convergent evolution of germ-soma differentiation.</title>
        <authorList>
            <person name="Yamashita S."/>
            <person name="Yamamoto K."/>
            <person name="Matsuzaki R."/>
            <person name="Suzuki S."/>
            <person name="Yamaguchi H."/>
            <person name="Hirooka S."/>
            <person name="Minakuchi Y."/>
            <person name="Miyagishima S."/>
            <person name="Kawachi M."/>
            <person name="Toyoda A."/>
            <person name="Nozaki H."/>
        </authorList>
    </citation>
    <scope>NUCLEOTIDE SEQUENCE [LARGE SCALE GENOMIC DNA]</scope>
    <source>
        <strain evidence="1 2">NIES-4017</strain>
    </source>
</reference>
<dbReference type="PANTHER" id="PTHR13251:SF3">
    <property type="entry name" value="TRAFFICKING PROTEIN PARTICLE COMPLEX SUBUNIT 10"/>
    <property type="match status" value="1"/>
</dbReference>
<evidence type="ECO:0000313" key="2">
    <source>
        <dbReference type="Proteomes" id="UP001054857"/>
    </source>
</evidence>
<sequence length="142" mass="15641">MDQEDEYGGLFLVSVDDLGVPGLWSSVKDLLESRSLLHQLTLHNKVGRAVAVERMALTLVPSGDKRLQRLRPFAHSPVVWFRHPYAHLLLVSTADASEYRSALKPALKRAIAELEHYWGGPPPYNTLAGGLAPQPHPPGYAA</sequence>
<gene>
    <name evidence="1" type="ORF">Agub_g8109</name>
</gene>
<dbReference type="AlphaFoldDB" id="A0AAD3DTU3"/>
<dbReference type="Proteomes" id="UP001054857">
    <property type="component" value="Unassembled WGS sequence"/>
</dbReference>
<dbReference type="InterPro" id="IPR045126">
    <property type="entry name" value="TRAPPC10/Trs130"/>
</dbReference>